<evidence type="ECO:0000313" key="9">
    <source>
        <dbReference type="EMBL" id="GFM32160.1"/>
    </source>
</evidence>
<dbReference type="SUPFAM" id="SSF55785">
    <property type="entry name" value="PYP-like sensor domain (PAS domain)"/>
    <property type="match status" value="1"/>
</dbReference>
<dbReference type="Gene3D" id="6.10.340.10">
    <property type="match status" value="1"/>
</dbReference>
<evidence type="ECO:0000256" key="3">
    <source>
        <dbReference type="ARBA" id="ARBA00029447"/>
    </source>
</evidence>
<comment type="similarity">
    <text evidence="3">Belongs to the methyl-accepting chemotaxis (MCP) protein family.</text>
</comment>
<dbReference type="PANTHER" id="PTHR32089">
    <property type="entry name" value="METHYL-ACCEPTING CHEMOTAXIS PROTEIN MCPB"/>
    <property type="match status" value="1"/>
</dbReference>
<evidence type="ECO:0000259" key="7">
    <source>
        <dbReference type="PROSITE" id="PS50113"/>
    </source>
</evidence>
<name>A0A7J0BEM6_9BACT</name>
<dbReference type="Pfam" id="PF13426">
    <property type="entry name" value="PAS_9"/>
    <property type="match status" value="1"/>
</dbReference>
<dbReference type="InterPro" id="IPR004090">
    <property type="entry name" value="Chemotax_Me-accpt_rcpt"/>
</dbReference>
<reference evidence="9 10" key="1">
    <citation type="submission" date="2020-05" db="EMBL/GenBank/DDBJ databases">
        <title>Draft genome sequence of Desulfovibrio sp. strain HN2T.</title>
        <authorList>
            <person name="Ueno A."/>
            <person name="Tamazawa S."/>
            <person name="Tamamura S."/>
            <person name="Murakami T."/>
            <person name="Kiyama T."/>
            <person name="Inomata H."/>
            <person name="Amano Y."/>
            <person name="Miyakawa K."/>
            <person name="Tamaki H."/>
            <person name="Naganuma T."/>
            <person name="Kaneko K."/>
        </authorList>
    </citation>
    <scope>NUCLEOTIDE SEQUENCE [LARGE SCALE GENOMIC DNA]</scope>
    <source>
        <strain evidence="9 10">HN2</strain>
    </source>
</reference>
<dbReference type="InterPro" id="IPR000014">
    <property type="entry name" value="PAS"/>
</dbReference>
<keyword evidence="5" id="KW-0472">Membrane</keyword>
<dbReference type="InterPro" id="IPR035965">
    <property type="entry name" value="PAS-like_dom_sf"/>
</dbReference>
<keyword evidence="5" id="KW-0812">Transmembrane</keyword>
<dbReference type="SUPFAM" id="SSF58104">
    <property type="entry name" value="Methyl-accepting chemotaxis protein (MCP) signaling domain"/>
    <property type="match status" value="1"/>
</dbReference>
<evidence type="ECO:0000259" key="8">
    <source>
        <dbReference type="PROSITE" id="PS50885"/>
    </source>
</evidence>
<dbReference type="AlphaFoldDB" id="A0A7J0BEM6"/>
<dbReference type="Gene3D" id="1.10.287.950">
    <property type="entry name" value="Methyl-accepting chemotaxis protein"/>
    <property type="match status" value="1"/>
</dbReference>
<dbReference type="InterPro" id="IPR003660">
    <property type="entry name" value="HAMP_dom"/>
</dbReference>
<feature type="transmembrane region" description="Helical" evidence="5">
    <location>
        <begin position="12"/>
        <end position="31"/>
    </location>
</feature>
<feature type="domain" description="Methyl-accepting transducer" evidence="6">
    <location>
        <begin position="257"/>
        <end position="493"/>
    </location>
</feature>
<dbReference type="NCBIfam" id="TIGR00229">
    <property type="entry name" value="sensory_box"/>
    <property type="match status" value="1"/>
</dbReference>
<evidence type="ECO:0000256" key="1">
    <source>
        <dbReference type="ARBA" id="ARBA00004370"/>
    </source>
</evidence>
<dbReference type="RefSeq" id="WP_174403824.1">
    <property type="nucleotide sequence ID" value="NZ_BLVO01000004.1"/>
</dbReference>
<gene>
    <name evidence="9" type="ORF">DSM101010T_05250</name>
</gene>
<evidence type="ECO:0000256" key="5">
    <source>
        <dbReference type="SAM" id="Phobius"/>
    </source>
</evidence>
<comment type="caution">
    <text evidence="9">The sequence shown here is derived from an EMBL/GenBank/DDBJ whole genome shotgun (WGS) entry which is preliminary data.</text>
</comment>
<dbReference type="SMART" id="SM00304">
    <property type="entry name" value="HAMP"/>
    <property type="match status" value="1"/>
</dbReference>
<dbReference type="EMBL" id="BLVO01000004">
    <property type="protein sequence ID" value="GFM32160.1"/>
    <property type="molecule type" value="Genomic_DNA"/>
</dbReference>
<dbReference type="CDD" id="cd11386">
    <property type="entry name" value="MCP_signal"/>
    <property type="match status" value="1"/>
</dbReference>
<dbReference type="PROSITE" id="PS50885">
    <property type="entry name" value="HAMP"/>
    <property type="match status" value="1"/>
</dbReference>
<dbReference type="PANTHER" id="PTHR32089:SF112">
    <property type="entry name" value="LYSOZYME-LIKE PROTEIN-RELATED"/>
    <property type="match status" value="1"/>
</dbReference>
<dbReference type="GO" id="GO:0007165">
    <property type="term" value="P:signal transduction"/>
    <property type="evidence" value="ECO:0007669"/>
    <property type="project" value="UniProtKB-KW"/>
</dbReference>
<protein>
    <submittedName>
        <fullName evidence="9">Methyl-accepting chemotaxis protein</fullName>
    </submittedName>
</protein>
<feature type="domain" description="HAMP" evidence="8">
    <location>
        <begin position="67"/>
        <end position="119"/>
    </location>
</feature>
<evidence type="ECO:0000256" key="4">
    <source>
        <dbReference type="PROSITE-ProRule" id="PRU00284"/>
    </source>
</evidence>
<dbReference type="Pfam" id="PF00672">
    <property type="entry name" value="HAMP"/>
    <property type="match status" value="1"/>
</dbReference>
<sequence>MFKGLTVTSLIWTKLGLMLLTAGGVTGWLMSSAENGVLPTDTVLIACGVLLAVFVFLALPLTIIIIKRITAPLEEIKSGVDRILDGDYTACFACGGSDELAEMRLALETLVSRLKHNLGFAQGVLKGIDTPFVVVDTNEVLTYTNAGLIKILQHDGRPEDYYGQNVAHFFYGDASRRTVLRDSLENHTVTNREVDFTGRKGGKRNLNIHASPLFDLNGELMGALCIYQDLTELRTREAEILAKNQAISEAAHESEAVSSEVARLALDVATQVEHTSTEVDRQTERTIDTATAMEQMNAAVYEVARNASSAAEQASEARSKAQEGSSVVEEAMTAIADVAKQSETLRANMTELGQKAEGIGQVMNVITDIADQTNLLALNAAIEAARAGEAGRGFAVVADEVRKLAEKTMQATKEVGSAIHAIQEGARLNSQSVESAVKAIDRSRTLSAASGDALKAIVALVNDTNDQVQAIATAAEEQSATSEHINQAIDEVKDISQRASSELNEASRGIHELADLSAKLRSIIERIEAH</sequence>
<feature type="transmembrane region" description="Helical" evidence="5">
    <location>
        <begin position="43"/>
        <end position="66"/>
    </location>
</feature>
<dbReference type="InterPro" id="IPR000700">
    <property type="entry name" value="PAS-assoc_C"/>
</dbReference>
<dbReference type="Proteomes" id="UP000503840">
    <property type="component" value="Unassembled WGS sequence"/>
</dbReference>
<dbReference type="PRINTS" id="PR00260">
    <property type="entry name" value="CHEMTRNSDUCR"/>
</dbReference>
<dbReference type="PROSITE" id="PS50113">
    <property type="entry name" value="PAC"/>
    <property type="match status" value="1"/>
</dbReference>
<dbReference type="SMART" id="SM00283">
    <property type="entry name" value="MA"/>
    <property type="match status" value="1"/>
</dbReference>
<keyword evidence="5" id="KW-1133">Transmembrane helix</keyword>
<evidence type="ECO:0000256" key="2">
    <source>
        <dbReference type="ARBA" id="ARBA00023224"/>
    </source>
</evidence>
<dbReference type="InterPro" id="IPR004089">
    <property type="entry name" value="MCPsignal_dom"/>
</dbReference>
<dbReference type="GO" id="GO:0004888">
    <property type="term" value="F:transmembrane signaling receptor activity"/>
    <property type="evidence" value="ECO:0007669"/>
    <property type="project" value="InterPro"/>
</dbReference>
<dbReference type="GO" id="GO:0006935">
    <property type="term" value="P:chemotaxis"/>
    <property type="evidence" value="ECO:0007669"/>
    <property type="project" value="InterPro"/>
</dbReference>
<comment type="subcellular location">
    <subcellularLocation>
        <location evidence="1">Membrane</location>
    </subcellularLocation>
</comment>
<feature type="domain" description="PAC" evidence="7">
    <location>
        <begin position="190"/>
        <end position="242"/>
    </location>
</feature>
<keyword evidence="10" id="KW-1185">Reference proteome</keyword>
<dbReference type="Pfam" id="PF00015">
    <property type="entry name" value="MCPsignal"/>
    <property type="match status" value="1"/>
</dbReference>
<accession>A0A7J0BEM6</accession>
<organism evidence="9 10">
    <name type="scientific">Desulfovibrio subterraneus</name>
    <dbReference type="NCBI Taxonomy" id="2718620"/>
    <lineage>
        <taxon>Bacteria</taxon>
        <taxon>Pseudomonadati</taxon>
        <taxon>Thermodesulfobacteriota</taxon>
        <taxon>Desulfovibrionia</taxon>
        <taxon>Desulfovibrionales</taxon>
        <taxon>Desulfovibrionaceae</taxon>
        <taxon>Desulfovibrio</taxon>
    </lineage>
</organism>
<evidence type="ECO:0000313" key="10">
    <source>
        <dbReference type="Proteomes" id="UP000503840"/>
    </source>
</evidence>
<evidence type="ECO:0000259" key="6">
    <source>
        <dbReference type="PROSITE" id="PS50111"/>
    </source>
</evidence>
<proteinExistence type="inferred from homology"/>
<dbReference type="GO" id="GO:0016020">
    <property type="term" value="C:membrane"/>
    <property type="evidence" value="ECO:0007669"/>
    <property type="project" value="UniProtKB-SubCell"/>
</dbReference>
<dbReference type="CDD" id="cd06225">
    <property type="entry name" value="HAMP"/>
    <property type="match status" value="1"/>
</dbReference>
<dbReference type="FunFam" id="1.10.287.950:FF:000001">
    <property type="entry name" value="Methyl-accepting chemotaxis sensory transducer"/>
    <property type="match status" value="1"/>
</dbReference>
<dbReference type="PROSITE" id="PS50111">
    <property type="entry name" value="CHEMOTAXIS_TRANSDUC_2"/>
    <property type="match status" value="1"/>
</dbReference>
<dbReference type="Gene3D" id="3.30.450.20">
    <property type="entry name" value="PAS domain"/>
    <property type="match status" value="1"/>
</dbReference>
<keyword evidence="2 4" id="KW-0807">Transducer</keyword>